<keyword evidence="5 13" id="KW-1133">Transmembrane helix</keyword>
<reference evidence="16" key="1">
    <citation type="submission" date="2016-10" db="EMBL/GenBank/DDBJ databases">
        <authorList>
            <person name="de Groot N.N."/>
        </authorList>
    </citation>
    <scope>NUCLEOTIDE SEQUENCE [LARGE SCALE GENOMIC DNA]</scope>
    <source>
        <strain evidence="16">CGMCC 1.10697</strain>
    </source>
</reference>
<dbReference type="STRING" id="748909.SAMN05192575_10889"/>
<evidence type="ECO:0000256" key="1">
    <source>
        <dbReference type="ARBA" id="ARBA00004141"/>
    </source>
</evidence>
<feature type="transmembrane region" description="Helical" evidence="13">
    <location>
        <begin position="209"/>
        <end position="234"/>
    </location>
</feature>
<evidence type="ECO:0000256" key="6">
    <source>
        <dbReference type="ARBA" id="ARBA00023136"/>
    </source>
</evidence>
<comment type="subcellular location">
    <subcellularLocation>
        <location evidence="1 12">Membrane</location>
        <topology evidence="1 12">Multi-pass membrane protein</topology>
    </subcellularLocation>
</comment>
<dbReference type="EMBL" id="PJBV01000011">
    <property type="protein sequence ID" value="PKH43464.1"/>
    <property type="molecule type" value="Genomic_DNA"/>
</dbReference>
<keyword evidence="4 12" id="KW-0812">Transmembrane</keyword>
<dbReference type="EMBL" id="FOKC01000008">
    <property type="protein sequence ID" value="SFB35099.1"/>
    <property type="molecule type" value="Genomic_DNA"/>
</dbReference>
<feature type="transmembrane region" description="Helical" evidence="13">
    <location>
        <begin position="137"/>
        <end position="161"/>
    </location>
</feature>
<evidence type="ECO:0000313" key="18">
    <source>
        <dbReference type="Proteomes" id="UP000233565"/>
    </source>
</evidence>
<organism evidence="16 17">
    <name type="scientific">Nocardioides alpinus</name>
    <dbReference type="NCBI Taxonomy" id="748909"/>
    <lineage>
        <taxon>Bacteria</taxon>
        <taxon>Bacillati</taxon>
        <taxon>Actinomycetota</taxon>
        <taxon>Actinomycetes</taxon>
        <taxon>Propionibacteriales</taxon>
        <taxon>Nocardioidaceae</taxon>
        <taxon>Nocardioides</taxon>
    </lineage>
</organism>
<evidence type="ECO:0000256" key="4">
    <source>
        <dbReference type="ARBA" id="ARBA00022692"/>
    </source>
</evidence>
<evidence type="ECO:0000256" key="2">
    <source>
        <dbReference type="ARBA" id="ARBA00010527"/>
    </source>
</evidence>
<evidence type="ECO:0000256" key="12">
    <source>
        <dbReference type="RuleBase" id="RU003945"/>
    </source>
</evidence>
<dbReference type="Proteomes" id="UP000233565">
    <property type="component" value="Unassembled WGS sequence"/>
</dbReference>
<keyword evidence="6 13" id="KW-0472">Membrane</keyword>
<dbReference type="NCBIfam" id="TIGR03592">
    <property type="entry name" value="yidC_oxa1_cterm"/>
    <property type="match status" value="1"/>
</dbReference>
<name>A0A1I1AAU1_9ACTN</name>
<dbReference type="InterPro" id="IPR001708">
    <property type="entry name" value="YidC/ALB3/OXA1/COX18"/>
</dbReference>
<protein>
    <recommendedName>
        <fullName evidence="3">Membrane protein insertase YidC</fullName>
    </recommendedName>
    <alternativeName>
        <fullName evidence="11">Foldase YidC</fullName>
    </alternativeName>
    <alternativeName>
        <fullName evidence="10">Membrane integrase YidC</fullName>
    </alternativeName>
    <alternativeName>
        <fullName evidence="9">Membrane protein YidC</fullName>
    </alternativeName>
</protein>
<dbReference type="PANTHER" id="PTHR12428:SF65">
    <property type="entry name" value="CYTOCHROME C OXIDASE ASSEMBLY PROTEIN COX18, MITOCHONDRIAL"/>
    <property type="match status" value="1"/>
</dbReference>
<comment type="similarity">
    <text evidence="2">Belongs to the OXA1/ALB3/YidC family. Type 1 subfamily.</text>
</comment>
<accession>A0A1I1AAU1</accession>
<dbReference type="OrthoDB" id="3771955at2"/>
<evidence type="ECO:0000256" key="5">
    <source>
        <dbReference type="ARBA" id="ARBA00022989"/>
    </source>
</evidence>
<evidence type="ECO:0000256" key="11">
    <source>
        <dbReference type="ARBA" id="ARBA00033342"/>
    </source>
</evidence>
<comment type="subunit">
    <text evidence="8">Interacts with the Sec translocase complex via SecD. Specifically interacts with transmembrane segments of nascent integral membrane proteins during membrane integration.</text>
</comment>
<dbReference type="GO" id="GO:0032977">
    <property type="term" value="F:membrane insertase activity"/>
    <property type="evidence" value="ECO:0007669"/>
    <property type="project" value="InterPro"/>
</dbReference>
<dbReference type="Proteomes" id="UP000199113">
    <property type="component" value="Unassembled WGS sequence"/>
</dbReference>
<evidence type="ECO:0000313" key="15">
    <source>
        <dbReference type="EMBL" id="PKH43464.1"/>
    </source>
</evidence>
<evidence type="ECO:0000256" key="7">
    <source>
        <dbReference type="ARBA" id="ARBA00025034"/>
    </source>
</evidence>
<evidence type="ECO:0000256" key="8">
    <source>
        <dbReference type="ARBA" id="ARBA00026028"/>
    </source>
</evidence>
<feature type="domain" description="Membrane insertase YidC/Oxa/ALB C-terminal" evidence="14">
    <location>
        <begin position="35"/>
        <end position="247"/>
    </location>
</feature>
<keyword evidence="18" id="KW-1185">Reference proteome</keyword>
<feature type="transmembrane region" description="Helical" evidence="13">
    <location>
        <begin position="168"/>
        <end position="189"/>
    </location>
</feature>
<dbReference type="InterPro" id="IPR028055">
    <property type="entry name" value="YidC/Oxa/ALB_C"/>
</dbReference>
<reference evidence="15 18" key="2">
    <citation type="submission" date="2017-12" db="EMBL/GenBank/DDBJ databases">
        <title>Pharmacopeia of the Arctic Ocean.</title>
        <authorList>
            <person name="Collins E."/>
            <person name="Ducluzeau A.-L."/>
        </authorList>
    </citation>
    <scope>NUCLEOTIDE SEQUENCE [LARGE SCALE GENOMIC DNA]</scope>
    <source>
        <strain evidence="15 18">DSM 23325</strain>
    </source>
</reference>
<evidence type="ECO:0000256" key="9">
    <source>
        <dbReference type="ARBA" id="ARBA00031538"/>
    </source>
</evidence>
<evidence type="ECO:0000256" key="3">
    <source>
        <dbReference type="ARBA" id="ARBA00015325"/>
    </source>
</evidence>
<proteinExistence type="inferred from homology"/>
<dbReference type="PANTHER" id="PTHR12428">
    <property type="entry name" value="OXA1"/>
    <property type="match status" value="1"/>
</dbReference>
<evidence type="ECO:0000259" key="14">
    <source>
        <dbReference type="Pfam" id="PF02096"/>
    </source>
</evidence>
<dbReference type="Pfam" id="PF02096">
    <property type="entry name" value="60KD_IMP"/>
    <property type="match status" value="1"/>
</dbReference>
<evidence type="ECO:0000256" key="10">
    <source>
        <dbReference type="ARBA" id="ARBA00033245"/>
    </source>
</evidence>
<gene>
    <name evidence="15" type="ORF">CXG46_03095</name>
    <name evidence="16" type="ORF">SAMN05192575_10889</name>
</gene>
<feature type="transmembrane region" description="Helical" evidence="13">
    <location>
        <begin position="33"/>
        <end position="58"/>
    </location>
</feature>
<dbReference type="GO" id="GO:0005886">
    <property type="term" value="C:plasma membrane"/>
    <property type="evidence" value="ECO:0007669"/>
    <property type="project" value="TreeGrafter"/>
</dbReference>
<evidence type="ECO:0000313" key="17">
    <source>
        <dbReference type="Proteomes" id="UP000199113"/>
    </source>
</evidence>
<dbReference type="GO" id="GO:0051205">
    <property type="term" value="P:protein insertion into membrane"/>
    <property type="evidence" value="ECO:0007669"/>
    <property type="project" value="TreeGrafter"/>
</dbReference>
<dbReference type="AlphaFoldDB" id="A0A1I1AAU1"/>
<comment type="function">
    <text evidence="7">Required for the insertion and/or proper folding and/or complex formation of integral membrane proteins into the membrane. Involved in integration of membrane proteins that insert both dependently and independently of the Sec translocase complex, as well as at least some lipoproteins. Aids folding of multispanning membrane proteins.</text>
</comment>
<sequence length="266" mass="27199">MSPLAPIKHALAAILAAAHDGLTALGADPAAGLTWLLCVAAVVVTLRLALLPIVVHGVRQAHAGARARPHLQELSSRLGTRPDRDSLRQHLEERRMVSAEHGVSRLGCLPVLLQLPVWLGLYHLISDVSSGTAVGAMGPALVSSLGAASVLGVTLAGSGYLGGGPAHLAVVAGLALTAATLSYVTQRYVVASNTLTEGLPEAMVAAQRIVPAVSALGLVMAGGVVPVALLAYWVCNSAWTLGQTAAIAHWFPTPGTPAHARRAARA</sequence>
<evidence type="ECO:0000313" key="16">
    <source>
        <dbReference type="EMBL" id="SFB35099.1"/>
    </source>
</evidence>
<dbReference type="RefSeq" id="WP_091199989.1">
    <property type="nucleotide sequence ID" value="NZ_FOKC01000008.1"/>
</dbReference>
<evidence type="ECO:0000256" key="13">
    <source>
        <dbReference type="SAM" id="Phobius"/>
    </source>
</evidence>
<feature type="transmembrane region" description="Helical" evidence="13">
    <location>
        <begin position="103"/>
        <end position="125"/>
    </location>
</feature>